<dbReference type="AlphaFoldDB" id="A0A2M8ES98"/>
<protein>
    <submittedName>
        <fullName evidence="2">AMMECR1 domain-containing protein</fullName>
    </submittedName>
</protein>
<comment type="caution">
    <text evidence="2">The sequence shown here is derived from an EMBL/GenBank/DDBJ whole genome shotgun (WGS) entry which is preliminary data.</text>
</comment>
<dbReference type="SUPFAM" id="SSF143447">
    <property type="entry name" value="AMMECR1-like"/>
    <property type="match status" value="1"/>
</dbReference>
<name>A0A2M8ES98_9BACT</name>
<evidence type="ECO:0000259" key="1">
    <source>
        <dbReference type="PROSITE" id="PS51112"/>
    </source>
</evidence>
<organism evidence="2 3">
    <name type="scientific">Candidatus Shapirobacteria bacterium CG_4_9_14_0_2_um_filter_39_11</name>
    <dbReference type="NCBI Taxonomy" id="1974478"/>
    <lineage>
        <taxon>Bacteria</taxon>
        <taxon>Candidatus Shapironibacteriota</taxon>
    </lineage>
</organism>
<reference evidence="3" key="1">
    <citation type="submission" date="2017-09" db="EMBL/GenBank/DDBJ databases">
        <title>Depth-based differentiation of microbial function through sediment-hosted aquifers and enrichment of novel symbionts in the deep terrestrial subsurface.</title>
        <authorList>
            <person name="Probst A.J."/>
            <person name="Ladd B."/>
            <person name="Jarett J.K."/>
            <person name="Geller-Mcgrath D.E."/>
            <person name="Sieber C.M.K."/>
            <person name="Emerson J.B."/>
            <person name="Anantharaman K."/>
            <person name="Thomas B.C."/>
            <person name="Malmstrom R."/>
            <person name="Stieglmeier M."/>
            <person name="Klingl A."/>
            <person name="Woyke T."/>
            <person name="Ryan C.M."/>
            <person name="Banfield J.F."/>
        </authorList>
    </citation>
    <scope>NUCLEOTIDE SEQUENCE [LARGE SCALE GENOMIC DNA]</scope>
</reference>
<dbReference type="Gene3D" id="3.30.700.20">
    <property type="entry name" value="Hypothetical protein ph0010, domain 1"/>
    <property type="match status" value="1"/>
</dbReference>
<dbReference type="InterPro" id="IPR027485">
    <property type="entry name" value="AMMECR1_N"/>
</dbReference>
<dbReference type="InterPro" id="IPR023473">
    <property type="entry name" value="AMMECR1"/>
</dbReference>
<evidence type="ECO:0000313" key="3">
    <source>
        <dbReference type="Proteomes" id="UP000229816"/>
    </source>
</evidence>
<dbReference type="PROSITE" id="PS51112">
    <property type="entry name" value="AMMECR1"/>
    <property type="match status" value="1"/>
</dbReference>
<sequence length="180" mass="20163">MDNPYIRLAQQAIEHYLRTGRVLETPTNLPKEMLSKRAGVFVSLHNKQDGTLRGCIGTFLPTKPSIAQEIIANAISSAVHDPRFPPVSEEELPDLVYSVDILSEPKKLDAKRYTLDPKNYGLIVSTPDGRRGLLLPDIPGVNTPEEQFRICCYKAGIHPEEKVVLHIFTVTRHAEKHAQC</sequence>
<dbReference type="Pfam" id="PF01871">
    <property type="entry name" value="AMMECR1"/>
    <property type="match status" value="1"/>
</dbReference>
<dbReference type="EMBL" id="PFSF01000057">
    <property type="protein sequence ID" value="PJC27984.1"/>
    <property type="molecule type" value="Genomic_DNA"/>
</dbReference>
<gene>
    <name evidence="2" type="ORF">CO054_02610</name>
</gene>
<dbReference type="Proteomes" id="UP000229816">
    <property type="component" value="Unassembled WGS sequence"/>
</dbReference>
<dbReference type="PANTHER" id="PTHR13016">
    <property type="entry name" value="AMMECR1 HOMOLOG"/>
    <property type="match status" value="1"/>
</dbReference>
<dbReference type="InterPro" id="IPR036071">
    <property type="entry name" value="AMMECR1_dom_sf"/>
</dbReference>
<evidence type="ECO:0000313" key="2">
    <source>
        <dbReference type="EMBL" id="PJC27984.1"/>
    </source>
</evidence>
<dbReference type="PANTHER" id="PTHR13016:SF0">
    <property type="entry name" value="AMME SYNDROME CANDIDATE GENE 1 PROTEIN"/>
    <property type="match status" value="1"/>
</dbReference>
<dbReference type="NCBIfam" id="TIGR04335">
    <property type="entry name" value="AmmeMemoSam_A"/>
    <property type="match status" value="1"/>
</dbReference>
<dbReference type="InterPro" id="IPR002733">
    <property type="entry name" value="AMMECR1_domain"/>
</dbReference>
<proteinExistence type="predicted"/>
<feature type="domain" description="AMMECR1" evidence="1">
    <location>
        <begin position="1"/>
        <end position="180"/>
    </location>
</feature>
<dbReference type="InterPro" id="IPR027623">
    <property type="entry name" value="AmmeMemoSam_A"/>
</dbReference>
<accession>A0A2M8ES98</accession>
<dbReference type="NCBIfam" id="TIGR00296">
    <property type="entry name" value="TIGR00296 family protein"/>
    <property type="match status" value="1"/>
</dbReference>